<evidence type="ECO:0000256" key="3">
    <source>
        <dbReference type="ARBA" id="ARBA00022723"/>
    </source>
</evidence>
<reference evidence="10" key="1">
    <citation type="submission" date="2023-07" db="EMBL/GenBank/DDBJ databases">
        <title>Sorghum-associated microbial communities from plants grown in Nebraska, USA.</title>
        <authorList>
            <person name="Schachtman D."/>
        </authorList>
    </citation>
    <scope>NUCLEOTIDE SEQUENCE</scope>
    <source>
        <strain evidence="10">DS3754</strain>
    </source>
</reference>
<keyword evidence="4" id="KW-0249">Electron transport</keyword>
<evidence type="ECO:0000256" key="7">
    <source>
        <dbReference type="ARBA" id="ARBA00039386"/>
    </source>
</evidence>
<evidence type="ECO:0000256" key="2">
    <source>
        <dbReference type="ARBA" id="ARBA00022714"/>
    </source>
</evidence>
<evidence type="ECO:0000256" key="6">
    <source>
        <dbReference type="ARBA" id="ARBA00023014"/>
    </source>
</evidence>
<dbReference type="EMBL" id="JAUSRD010000012">
    <property type="protein sequence ID" value="MDP9895405.1"/>
    <property type="molecule type" value="Genomic_DNA"/>
</dbReference>
<accession>A0AAW8CYI1</accession>
<sequence length="111" mass="12136">MRWILIYNQATNSQPTARFTAMIVCVCHRVSDREIARHVRAGMTFDEVQFELGVATQCGQCEGCARDIVAQCSASHPTAALNRESGPRAIQLANSITESKAWNSSRHSAAA</sequence>
<comment type="caution">
    <text evidence="10">The sequence shown here is derived from an EMBL/GenBank/DDBJ whole genome shotgun (WGS) entry which is preliminary data.</text>
</comment>
<evidence type="ECO:0000256" key="4">
    <source>
        <dbReference type="ARBA" id="ARBA00022982"/>
    </source>
</evidence>
<dbReference type="InterPro" id="IPR007419">
    <property type="entry name" value="BFD-like_2Fe2S-bd_dom"/>
</dbReference>
<dbReference type="InterPro" id="IPR052371">
    <property type="entry name" value="BFD-associated_ferredoxin"/>
</dbReference>
<keyword evidence="5" id="KW-0408">Iron</keyword>
<dbReference type="Gene3D" id="1.10.10.1100">
    <property type="entry name" value="BFD-like [2Fe-2S]-binding domain"/>
    <property type="match status" value="1"/>
</dbReference>
<evidence type="ECO:0000256" key="5">
    <source>
        <dbReference type="ARBA" id="ARBA00023004"/>
    </source>
</evidence>
<keyword evidence="2" id="KW-0001">2Fe-2S</keyword>
<keyword evidence="3" id="KW-0479">Metal-binding</keyword>
<evidence type="ECO:0000256" key="8">
    <source>
        <dbReference type="ARBA" id="ARBA00046332"/>
    </source>
</evidence>
<keyword evidence="6" id="KW-0411">Iron-sulfur</keyword>
<organism evidence="10 11">
    <name type="scientific">Variovorax boronicumulans</name>
    <dbReference type="NCBI Taxonomy" id="436515"/>
    <lineage>
        <taxon>Bacteria</taxon>
        <taxon>Pseudomonadati</taxon>
        <taxon>Pseudomonadota</taxon>
        <taxon>Betaproteobacteria</taxon>
        <taxon>Burkholderiales</taxon>
        <taxon>Comamonadaceae</taxon>
        <taxon>Variovorax</taxon>
    </lineage>
</organism>
<evidence type="ECO:0000256" key="1">
    <source>
        <dbReference type="ARBA" id="ARBA00022448"/>
    </source>
</evidence>
<dbReference type="InterPro" id="IPR041854">
    <property type="entry name" value="BFD-like_2Fe2S-bd_dom_sf"/>
</dbReference>
<feature type="domain" description="BFD-like [2Fe-2S]-binding" evidence="9">
    <location>
        <begin position="23"/>
        <end position="70"/>
    </location>
</feature>
<proteinExistence type="inferred from homology"/>
<evidence type="ECO:0000259" key="9">
    <source>
        <dbReference type="Pfam" id="PF04324"/>
    </source>
</evidence>
<evidence type="ECO:0000313" key="10">
    <source>
        <dbReference type="EMBL" id="MDP9895405.1"/>
    </source>
</evidence>
<dbReference type="Pfam" id="PF04324">
    <property type="entry name" value="Fer2_BFD"/>
    <property type="match status" value="1"/>
</dbReference>
<dbReference type="GO" id="GO:0051537">
    <property type="term" value="F:2 iron, 2 sulfur cluster binding"/>
    <property type="evidence" value="ECO:0007669"/>
    <property type="project" value="UniProtKB-KW"/>
</dbReference>
<dbReference type="PANTHER" id="PTHR37424:SF1">
    <property type="entry name" value="BACTERIOFERRITIN-ASSOCIATED FERREDOXIN"/>
    <property type="match status" value="1"/>
</dbReference>
<dbReference type="GO" id="GO:0046872">
    <property type="term" value="F:metal ion binding"/>
    <property type="evidence" value="ECO:0007669"/>
    <property type="project" value="UniProtKB-KW"/>
</dbReference>
<evidence type="ECO:0000313" key="11">
    <source>
        <dbReference type="Proteomes" id="UP001242045"/>
    </source>
</evidence>
<name>A0AAW8CYI1_9BURK</name>
<gene>
    <name evidence="10" type="ORF">J2W31_004530</name>
</gene>
<keyword evidence="1" id="KW-0813">Transport</keyword>
<dbReference type="Proteomes" id="UP001242045">
    <property type="component" value="Unassembled WGS sequence"/>
</dbReference>
<dbReference type="PANTHER" id="PTHR37424">
    <property type="entry name" value="BACTERIOFERRITIN-ASSOCIATED FERREDOXIN"/>
    <property type="match status" value="1"/>
</dbReference>
<comment type="similarity">
    <text evidence="8">Belongs to the Bfd family.</text>
</comment>
<dbReference type="AlphaFoldDB" id="A0AAW8CYI1"/>
<protein>
    <recommendedName>
        <fullName evidence="7">Bacterioferritin-associated ferredoxin</fullName>
    </recommendedName>
</protein>